<dbReference type="Proteomes" id="UP000217784">
    <property type="component" value="Unassembled WGS sequence"/>
</dbReference>
<accession>A0A2A2H3E7</accession>
<evidence type="ECO:0000313" key="8">
    <source>
        <dbReference type="Proteomes" id="UP000217784"/>
    </source>
</evidence>
<dbReference type="InterPro" id="IPR029039">
    <property type="entry name" value="Flavoprotein-like_sf"/>
</dbReference>
<dbReference type="Gene3D" id="3.40.50.360">
    <property type="match status" value="1"/>
</dbReference>
<dbReference type="InterPro" id="IPR051796">
    <property type="entry name" value="ISF_SsuE-like"/>
</dbReference>
<gene>
    <name evidence="7" type="ORF">ASJ80_02370</name>
</gene>
<keyword evidence="8" id="KW-1185">Reference proteome</keyword>
<sequence>MVKVIGVIGSPRKNGNTAYLVEKALEAAKESGADVESLYLGNMKMEPCNACDICKLTGECPKDDDVNEILSKLQEAHGIIIGSPVYFGTVTAQLKILMDRSRPLRADFKLKDKVSGAITVGASRNGGQETTCSAIHNFMLIQDAVIVGDGAPLAHYGGAGAAGAAGDAQNDEYGIETSKNLGKRVTELAKKINNIN</sequence>
<dbReference type="SUPFAM" id="SSF52218">
    <property type="entry name" value="Flavoproteins"/>
    <property type="match status" value="1"/>
</dbReference>
<comment type="cofactor">
    <cofactor evidence="1">
        <name>FMN</name>
        <dbReference type="ChEBI" id="CHEBI:58210"/>
    </cofactor>
</comment>
<comment type="cofactor">
    <cofactor evidence="2">
        <name>[4Fe-4S] cluster</name>
        <dbReference type="ChEBI" id="CHEBI:49883"/>
    </cofactor>
</comment>
<evidence type="ECO:0000256" key="3">
    <source>
        <dbReference type="ARBA" id="ARBA00022630"/>
    </source>
</evidence>
<feature type="domain" description="NADPH-dependent FMN reductase-like" evidence="6">
    <location>
        <begin position="2"/>
        <end position="155"/>
    </location>
</feature>
<evidence type="ECO:0000256" key="1">
    <source>
        <dbReference type="ARBA" id="ARBA00001917"/>
    </source>
</evidence>
<comment type="similarity">
    <text evidence="5">Belongs to the SsuE family. Isf subfamily.</text>
</comment>
<dbReference type="Pfam" id="PF03358">
    <property type="entry name" value="FMN_red"/>
    <property type="match status" value="1"/>
</dbReference>
<dbReference type="EMBL" id="LMVM01000033">
    <property type="protein sequence ID" value="PAV03885.1"/>
    <property type="molecule type" value="Genomic_DNA"/>
</dbReference>
<reference evidence="7 8" key="1">
    <citation type="journal article" date="2017" name="BMC Genomics">
        <title>Genomic analysis of methanogenic archaea reveals a shift towards energy conservation.</title>
        <authorList>
            <person name="Gilmore S.P."/>
            <person name="Henske J.K."/>
            <person name="Sexton J.A."/>
            <person name="Solomon K.V."/>
            <person name="Seppala S."/>
            <person name="Yoo J.I."/>
            <person name="Huyett L.M."/>
            <person name="Pressman A."/>
            <person name="Cogan J.Z."/>
            <person name="Kivenson V."/>
            <person name="Peng X."/>
            <person name="Tan Y."/>
            <person name="Valentine D.L."/>
            <person name="O'Malley M.A."/>
        </authorList>
    </citation>
    <scope>NUCLEOTIDE SEQUENCE [LARGE SCALE GENOMIC DNA]</scope>
    <source>
        <strain evidence="7 8">M.o.H.</strain>
    </source>
</reference>
<dbReference type="AlphaFoldDB" id="A0A2A2H3E7"/>
<dbReference type="PANTHER" id="PTHR43278:SF1">
    <property type="entry name" value="IRON-SULFUR FLAVOPROTEIN MJ1083"/>
    <property type="match status" value="1"/>
</dbReference>
<dbReference type="InterPro" id="IPR005025">
    <property type="entry name" value="FMN_Rdtase-like_dom"/>
</dbReference>
<evidence type="ECO:0000256" key="5">
    <source>
        <dbReference type="ARBA" id="ARBA00038292"/>
    </source>
</evidence>
<organism evidence="7 8">
    <name type="scientific">Methanobacterium bryantii</name>
    <dbReference type="NCBI Taxonomy" id="2161"/>
    <lineage>
        <taxon>Archaea</taxon>
        <taxon>Methanobacteriati</taxon>
        <taxon>Methanobacteriota</taxon>
        <taxon>Methanomada group</taxon>
        <taxon>Methanobacteria</taxon>
        <taxon>Methanobacteriales</taxon>
        <taxon>Methanobacteriaceae</taxon>
        <taxon>Methanobacterium</taxon>
    </lineage>
</organism>
<evidence type="ECO:0000259" key="6">
    <source>
        <dbReference type="Pfam" id="PF03358"/>
    </source>
</evidence>
<dbReference type="PANTHER" id="PTHR43278">
    <property type="entry name" value="NAD(P)H-DEPENDENT FMN-CONTAINING OXIDOREDUCTASE YWQN-RELATED"/>
    <property type="match status" value="1"/>
</dbReference>
<dbReference type="GO" id="GO:0016491">
    <property type="term" value="F:oxidoreductase activity"/>
    <property type="evidence" value="ECO:0007669"/>
    <property type="project" value="InterPro"/>
</dbReference>
<dbReference type="RefSeq" id="WP_069584147.1">
    <property type="nucleotide sequence ID" value="NZ_LMVM01000033.1"/>
</dbReference>
<evidence type="ECO:0000313" key="7">
    <source>
        <dbReference type="EMBL" id="PAV03885.1"/>
    </source>
</evidence>
<evidence type="ECO:0000256" key="4">
    <source>
        <dbReference type="ARBA" id="ARBA00022643"/>
    </source>
</evidence>
<evidence type="ECO:0000256" key="2">
    <source>
        <dbReference type="ARBA" id="ARBA00001966"/>
    </source>
</evidence>
<keyword evidence="3" id="KW-0285">Flavoprotein</keyword>
<dbReference type="OrthoDB" id="9059at2157"/>
<comment type="caution">
    <text evidence="7">The sequence shown here is derived from an EMBL/GenBank/DDBJ whole genome shotgun (WGS) entry which is preliminary data.</text>
</comment>
<protein>
    <submittedName>
        <fullName evidence="7">Flavodoxin</fullName>
    </submittedName>
</protein>
<keyword evidence="4" id="KW-0288">FMN</keyword>
<name>A0A2A2H3E7_METBR</name>
<proteinExistence type="inferred from homology"/>